<protein>
    <submittedName>
        <fullName evidence="1">Uncharacterized protein</fullName>
    </submittedName>
</protein>
<dbReference type="Proteomes" id="UP001140087">
    <property type="component" value="Unassembled WGS sequence"/>
</dbReference>
<reference evidence="1" key="1">
    <citation type="submission" date="2022-07" db="EMBL/GenBank/DDBJ databases">
        <title>Phylogenomic reconstructions and comparative analyses of Kickxellomycotina fungi.</title>
        <authorList>
            <person name="Reynolds N.K."/>
            <person name="Stajich J.E."/>
            <person name="Barry K."/>
            <person name="Grigoriev I.V."/>
            <person name="Crous P."/>
            <person name="Smith M.E."/>
        </authorList>
    </citation>
    <scope>NUCLEOTIDE SEQUENCE</scope>
    <source>
        <strain evidence="1">BCRC 34780</strain>
    </source>
</reference>
<comment type="caution">
    <text evidence="1">The sequence shown here is derived from an EMBL/GenBank/DDBJ whole genome shotgun (WGS) entry which is preliminary data.</text>
</comment>
<gene>
    <name evidence="1" type="ORF">H4R21_002807</name>
</gene>
<accession>A0ACC1L558</accession>
<keyword evidence="2" id="KW-1185">Reference proteome</keyword>
<feature type="non-terminal residue" evidence="1">
    <location>
        <position position="1"/>
    </location>
</feature>
<dbReference type="EMBL" id="JANBUN010000780">
    <property type="protein sequence ID" value="KAJ2801393.1"/>
    <property type="molecule type" value="Genomic_DNA"/>
</dbReference>
<sequence>TVMALIVSGLAVPTAVLRFALATAPALFPIRLDEIGFYFTIANTVLVPAAVLVLVVERQRVRASAVDLFAKVSTAVAHAVRLTEYVTGKRAVSDEGRWVLKRAPWLDLWFVRPLMPSGVVDGCLEAMSDVQDRARAGDVDNAVPTSEYYALLQKVIDDSLASTHPHLAFIVEPRNALVPNVHFLKKHDSRRVAIFVDDTGKPLDPLHDYETADDPGLRQAAIAQGRPVPAAAPHDEKSDLRFRREDYCVMYLPPWDDPREVAYLVLLQFAVGVAVLEVLISLWQIGKIVSGAVFGGLGSGLASISLGILVVSAGCAVARRRAWLLERIAHEGGAAAALSNALRAFRAASGIAWQVAVVLAVFAGAIPSLACYTAELYWGILYTGDVDVLLPAAGLLHVLQGAVRRQLVKVLSGYIVYQVVVGRIGEVVFGGLGMLLRDPRRWPVRQWLARYAAPAICKLAALCVLPLGLALLDAALKGTASADMLWDLVRLRDAALLARHARVALLAMGALAVVFKAAALYVTCAQIVRDRLYAVGRELTNIDGTSTPGPQ</sequence>
<evidence type="ECO:0000313" key="1">
    <source>
        <dbReference type="EMBL" id="KAJ2801393.1"/>
    </source>
</evidence>
<evidence type="ECO:0000313" key="2">
    <source>
        <dbReference type="Proteomes" id="UP001140087"/>
    </source>
</evidence>
<organism evidence="1 2">
    <name type="scientific">Coemansia helicoidea</name>
    <dbReference type="NCBI Taxonomy" id="1286919"/>
    <lineage>
        <taxon>Eukaryota</taxon>
        <taxon>Fungi</taxon>
        <taxon>Fungi incertae sedis</taxon>
        <taxon>Zoopagomycota</taxon>
        <taxon>Kickxellomycotina</taxon>
        <taxon>Kickxellomycetes</taxon>
        <taxon>Kickxellales</taxon>
        <taxon>Kickxellaceae</taxon>
        <taxon>Coemansia</taxon>
    </lineage>
</organism>
<name>A0ACC1L558_9FUNG</name>
<proteinExistence type="predicted"/>